<feature type="region of interest" description="Disordered" evidence="1">
    <location>
        <begin position="1"/>
        <end position="84"/>
    </location>
</feature>
<sequence>MNDADLAQQTSAAGTKSPRLKSGDEIRSLRRSGLGRWAWEQRSPPSARLTTPRYHLTQPRATDQSSKSSAELRNSRRPSRPSTARFKIGSRRLIVLAASTHLVWRPARLLKSPSKPKWRLALGVPARLYQEPRAAAQWSLAECI</sequence>
<organism evidence="2 3">
    <name type="scientific">Cladosporium halotolerans</name>
    <dbReference type="NCBI Taxonomy" id="1052096"/>
    <lineage>
        <taxon>Eukaryota</taxon>
        <taxon>Fungi</taxon>
        <taxon>Dikarya</taxon>
        <taxon>Ascomycota</taxon>
        <taxon>Pezizomycotina</taxon>
        <taxon>Dothideomycetes</taxon>
        <taxon>Dothideomycetidae</taxon>
        <taxon>Cladosporiales</taxon>
        <taxon>Cladosporiaceae</taxon>
        <taxon>Cladosporium</taxon>
    </lineage>
</organism>
<feature type="compositionally biased region" description="Polar residues" evidence="1">
    <location>
        <begin position="59"/>
        <end position="72"/>
    </location>
</feature>
<proteinExistence type="predicted"/>
<dbReference type="RefSeq" id="XP_069233517.1">
    <property type="nucleotide sequence ID" value="XM_069369419.1"/>
</dbReference>
<evidence type="ECO:0000256" key="1">
    <source>
        <dbReference type="SAM" id="MobiDB-lite"/>
    </source>
</evidence>
<evidence type="ECO:0000313" key="3">
    <source>
        <dbReference type="Proteomes" id="UP000803884"/>
    </source>
</evidence>
<accession>A0AB34KZS5</accession>
<gene>
    <name evidence="2" type="ORF">WHR41_00813</name>
</gene>
<evidence type="ECO:0000313" key="2">
    <source>
        <dbReference type="EMBL" id="KAL1590412.1"/>
    </source>
</evidence>
<name>A0AB34KZS5_9PEZI</name>
<protein>
    <submittedName>
        <fullName evidence="2">Uncharacterized protein</fullName>
    </submittedName>
</protein>
<keyword evidence="3" id="KW-1185">Reference proteome</keyword>
<dbReference type="Proteomes" id="UP000803884">
    <property type="component" value="Unassembled WGS sequence"/>
</dbReference>
<reference evidence="2 3" key="1">
    <citation type="journal article" date="2020" name="Microbiol. Resour. Announc.">
        <title>Draft Genome Sequence of a Cladosporium Species Isolated from the Mesophotic Ascidian Didemnum maculosum.</title>
        <authorList>
            <person name="Gioti A."/>
            <person name="Siaperas R."/>
            <person name="Nikolaivits E."/>
            <person name="Le Goff G."/>
            <person name="Ouazzani J."/>
            <person name="Kotoulas G."/>
            <person name="Topakas E."/>
        </authorList>
    </citation>
    <scope>NUCLEOTIDE SEQUENCE [LARGE SCALE GENOMIC DNA]</scope>
    <source>
        <strain evidence="2 3">TM138-S3</strain>
    </source>
</reference>
<comment type="caution">
    <text evidence="2">The sequence shown here is derived from an EMBL/GenBank/DDBJ whole genome shotgun (WGS) entry which is preliminary data.</text>
</comment>
<dbReference type="GeneID" id="96002257"/>
<dbReference type="EMBL" id="JAAQHG020000002">
    <property type="protein sequence ID" value="KAL1590412.1"/>
    <property type="molecule type" value="Genomic_DNA"/>
</dbReference>
<dbReference type="AlphaFoldDB" id="A0AB34KZS5"/>